<feature type="region of interest" description="Disordered" evidence="1">
    <location>
        <begin position="328"/>
        <end position="348"/>
    </location>
</feature>
<dbReference type="EMBL" id="CAJRST010039001">
    <property type="protein sequence ID" value="CAG6016154.1"/>
    <property type="molecule type" value="Genomic_DNA"/>
</dbReference>
<dbReference type="AlphaFoldDB" id="A0A8S4BT52"/>
<evidence type="ECO:0000256" key="1">
    <source>
        <dbReference type="SAM" id="MobiDB-lite"/>
    </source>
</evidence>
<protein>
    <submittedName>
        <fullName evidence="2">(Atlantic silverside) hypothetical protein</fullName>
    </submittedName>
</protein>
<feature type="compositionally biased region" description="Polar residues" evidence="1">
    <location>
        <begin position="131"/>
        <end position="168"/>
    </location>
</feature>
<gene>
    <name evidence="2" type="ORF">MMEN_LOCUS20123</name>
</gene>
<evidence type="ECO:0000313" key="3">
    <source>
        <dbReference type="Proteomes" id="UP000677803"/>
    </source>
</evidence>
<dbReference type="GO" id="GO:0005654">
    <property type="term" value="C:nucleoplasm"/>
    <property type="evidence" value="ECO:0007669"/>
    <property type="project" value="TreeGrafter"/>
</dbReference>
<dbReference type="InterPro" id="IPR039599">
    <property type="entry name" value="RBM48"/>
</dbReference>
<dbReference type="OrthoDB" id="78358at2759"/>
<feature type="compositionally biased region" description="Basic and acidic residues" evidence="1">
    <location>
        <begin position="328"/>
        <end position="347"/>
    </location>
</feature>
<name>A0A8S4BT52_9TELE</name>
<sequence length="378" mass="42733">MFASRAAKRNLDEKSFYGGVLHVCYVPEYETVEDTRLKLQDRRSYVARVARNRARKSRDKERICERPTPSETVTPDRTRTGQPQSSYREGTGGTSGVPHHSGFPLLPPPPREHGLYGPQYQPTEDKMGTLHNATPHTHQQQLESLSSDQTASRGQSTDSRLASSQTSVVRFVPRTAHLQNRKRKVDEVPQDSSTISEETGPLIGPKLPESPKLNMEDESLNTTVNLIRNTMKQSCGKGNVGDIYYDKLDLSVFWIDVVAHISKYRGRRALTIFLNVMSTRSLTPSSGSSSVGCRMRQFFSMWNISSLAMYLSPFRSYTLKQSESAENRDRHWLPGAREGRGEGISKDRKAKLKTCTLFFRPTSPEEKRTVPRSTPPRR</sequence>
<dbReference type="Proteomes" id="UP000677803">
    <property type="component" value="Unassembled WGS sequence"/>
</dbReference>
<comment type="caution">
    <text evidence="2">The sequence shown here is derived from an EMBL/GenBank/DDBJ whole genome shotgun (WGS) entry which is preliminary data.</text>
</comment>
<organism evidence="2 3">
    <name type="scientific">Menidia menidia</name>
    <name type="common">Atlantic silverside</name>
    <dbReference type="NCBI Taxonomy" id="238744"/>
    <lineage>
        <taxon>Eukaryota</taxon>
        <taxon>Metazoa</taxon>
        <taxon>Chordata</taxon>
        <taxon>Craniata</taxon>
        <taxon>Vertebrata</taxon>
        <taxon>Euteleostomi</taxon>
        <taxon>Actinopterygii</taxon>
        <taxon>Neopterygii</taxon>
        <taxon>Teleostei</taxon>
        <taxon>Neoteleostei</taxon>
        <taxon>Acanthomorphata</taxon>
        <taxon>Ovalentaria</taxon>
        <taxon>Atherinomorphae</taxon>
        <taxon>Atheriniformes</taxon>
        <taxon>Atherinopsidae</taxon>
        <taxon>Menidiinae</taxon>
        <taxon>Menidia</taxon>
    </lineage>
</organism>
<keyword evidence="3" id="KW-1185">Reference proteome</keyword>
<evidence type="ECO:0000313" key="2">
    <source>
        <dbReference type="EMBL" id="CAG6016154.1"/>
    </source>
</evidence>
<accession>A0A8S4BT52</accession>
<dbReference type="PANTHER" id="PTHR20957">
    <property type="entry name" value="RNA-BINDING PROTEIN 48"/>
    <property type="match status" value="1"/>
</dbReference>
<reference evidence="2" key="1">
    <citation type="submission" date="2021-05" db="EMBL/GenBank/DDBJ databases">
        <authorList>
            <person name="Tigano A."/>
        </authorList>
    </citation>
    <scope>NUCLEOTIDE SEQUENCE</scope>
</reference>
<dbReference type="PANTHER" id="PTHR20957:SF0">
    <property type="entry name" value="RNA-BINDING PROTEIN 48"/>
    <property type="match status" value="1"/>
</dbReference>
<proteinExistence type="predicted"/>
<feature type="region of interest" description="Disordered" evidence="1">
    <location>
        <begin position="50"/>
        <end position="214"/>
    </location>
</feature>